<gene>
    <name evidence="1" type="ORF">LCGC14_2713390</name>
</gene>
<name>A0A0F9C441_9ZZZZ</name>
<accession>A0A0F9C441</accession>
<proteinExistence type="predicted"/>
<evidence type="ECO:0000313" key="1">
    <source>
        <dbReference type="EMBL" id="KKK91396.1"/>
    </source>
</evidence>
<feature type="non-terminal residue" evidence="1">
    <location>
        <position position="345"/>
    </location>
</feature>
<dbReference type="AlphaFoldDB" id="A0A0F9C441"/>
<organism evidence="1">
    <name type="scientific">marine sediment metagenome</name>
    <dbReference type="NCBI Taxonomy" id="412755"/>
    <lineage>
        <taxon>unclassified sequences</taxon>
        <taxon>metagenomes</taxon>
        <taxon>ecological metagenomes</taxon>
    </lineage>
</organism>
<comment type="caution">
    <text evidence="1">The sequence shown here is derived from an EMBL/GenBank/DDBJ whole genome shotgun (WGS) entry which is preliminary data.</text>
</comment>
<reference evidence="1" key="1">
    <citation type="journal article" date="2015" name="Nature">
        <title>Complex archaea that bridge the gap between prokaryotes and eukaryotes.</title>
        <authorList>
            <person name="Spang A."/>
            <person name="Saw J.H."/>
            <person name="Jorgensen S.L."/>
            <person name="Zaremba-Niedzwiedzka K."/>
            <person name="Martijn J."/>
            <person name="Lind A.E."/>
            <person name="van Eijk R."/>
            <person name="Schleper C."/>
            <person name="Guy L."/>
            <person name="Ettema T.J."/>
        </authorList>
    </citation>
    <scope>NUCLEOTIDE SEQUENCE</scope>
</reference>
<sequence length="345" mass="39485">MDYKARTAARYAAYYEKVFPVAFKNAHVGQTTEYVANKKAEKQAHYLTQRVMCQTDLYYLATEIFGMDKAVSAKPGMKGRHIWHPPAHGALCDELEKPTGSLIQFSRNMLKTTSAEIWAVQQVIIDPANVRIGMWSRSSAKVRAELKTIRGLLMNKRLVALFADRLTGNPKKFEVNNQDQLTVTRKVADESGGERQIPMDEAQIEVWGLDGTYVGRHYTHHYYDDIIDRDNTATASAIEKTQEQWGAIQAMKSPETIEKVVGTPWHQLDLYETIKKELMLPGYLEYKGVTSDWTIQYPYFTLEWLKAQETSMGGKGSYLFSCQYMLDTRPKGHRMFVLPVPYWTA</sequence>
<protein>
    <recommendedName>
        <fullName evidence="2">Terminase large subunit gp17-like C-terminal domain-containing protein</fullName>
    </recommendedName>
</protein>
<dbReference type="EMBL" id="LAZR01048671">
    <property type="protein sequence ID" value="KKK91396.1"/>
    <property type="molecule type" value="Genomic_DNA"/>
</dbReference>
<evidence type="ECO:0008006" key="2">
    <source>
        <dbReference type="Google" id="ProtNLM"/>
    </source>
</evidence>